<dbReference type="InterPro" id="IPR006442">
    <property type="entry name" value="Antitoxin_Phd/YefM"/>
</dbReference>
<accession>A0A212T4S0</accession>
<gene>
    <name evidence="3" type="ORF">SAMN06295916_0340</name>
</gene>
<evidence type="ECO:0000256" key="1">
    <source>
        <dbReference type="ARBA" id="ARBA00009981"/>
    </source>
</evidence>
<organism evidence="3 4">
    <name type="scientific">Polynucleobacter victoriensis</name>
    <dbReference type="NCBI Taxonomy" id="2049319"/>
    <lineage>
        <taxon>Bacteria</taxon>
        <taxon>Pseudomonadati</taxon>
        <taxon>Pseudomonadota</taxon>
        <taxon>Betaproteobacteria</taxon>
        <taxon>Burkholderiales</taxon>
        <taxon>Burkholderiaceae</taxon>
        <taxon>Polynucleobacter</taxon>
    </lineage>
</organism>
<dbReference type="NCBIfam" id="TIGR01552">
    <property type="entry name" value="phd_fam"/>
    <property type="match status" value="1"/>
</dbReference>
<dbReference type="InterPro" id="IPR036165">
    <property type="entry name" value="YefM-like_sf"/>
</dbReference>
<dbReference type="Gene3D" id="3.40.1620.10">
    <property type="entry name" value="YefM-like domain"/>
    <property type="match status" value="1"/>
</dbReference>
<keyword evidence="4" id="KW-1185">Reference proteome</keyword>
<comment type="similarity">
    <text evidence="1 2">Belongs to the phD/YefM antitoxin family.</text>
</comment>
<evidence type="ECO:0000313" key="4">
    <source>
        <dbReference type="Proteomes" id="UP000197215"/>
    </source>
</evidence>
<dbReference type="AlphaFoldDB" id="A0A212T4S0"/>
<evidence type="ECO:0000256" key="2">
    <source>
        <dbReference type="RuleBase" id="RU362080"/>
    </source>
</evidence>
<dbReference type="Pfam" id="PF02604">
    <property type="entry name" value="PhdYeFM_antitox"/>
    <property type="match status" value="1"/>
</dbReference>
<dbReference type="SUPFAM" id="SSF143120">
    <property type="entry name" value="YefM-like"/>
    <property type="match status" value="1"/>
</dbReference>
<reference evidence="3 4" key="1">
    <citation type="submission" date="2017-06" db="EMBL/GenBank/DDBJ databases">
        <authorList>
            <person name="Kim H.J."/>
            <person name="Triplett B.A."/>
        </authorList>
    </citation>
    <scope>NUCLEOTIDE SEQUENCE [LARGE SCALE GENOMIC DNA]</scope>
    <source>
        <strain evidence="3 4">MWH-VicM1</strain>
    </source>
</reference>
<dbReference type="EMBL" id="FYEX01000001">
    <property type="protein sequence ID" value="SNC60754.1"/>
    <property type="molecule type" value="Genomic_DNA"/>
</dbReference>
<proteinExistence type="inferred from homology"/>
<comment type="function">
    <text evidence="2">Antitoxin component of a type II toxin-antitoxin (TA) system.</text>
</comment>
<protein>
    <recommendedName>
        <fullName evidence="2">Antitoxin</fullName>
    </recommendedName>
</protein>
<dbReference type="Proteomes" id="UP000197215">
    <property type="component" value="Unassembled WGS sequence"/>
</dbReference>
<sequence>MKNNWQVQDAKAKFSEFLNACLSHGPQIVTRRGEEAAVLVPIEVWNQMKNGARPTLKSWLLASGPKADLDIPPRGKAKRRPVIDL</sequence>
<name>A0A212T4S0_9BURK</name>
<evidence type="ECO:0000313" key="3">
    <source>
        <dbReference type="EMBL" id="SNC60754.1"/>
    </source>
</evidence>
<dbReference type="RefSeq" id="WP_243383303.1">
    <property type="nucleotide sequence ID" value="NZ_FYEX01000001.1"/>
</dbReference>